<comment type="caution">
    <text evidence="2">The sequence shown here is derived from an EMBL/GenBank/DDBJ whole genome shotgun (WGS) entry which is preliminary data.</text>
</comment>
<gene>
    <name evidence="2" type="ORF">FBUS_05027</name>
</gene>
<organism evidence="2 3">
    <name type="scientific">Fasciolopsis buskii</name>
    <dbReference type="NCBI Taxonomy" id="27845"/>
    <lineage>
        <taxon>Eukaryota</taxon>
        <taxon>Metazoa</taxon>
        <taxon>Spiralia</taxon>
        <taxon>Lophotrochozoa</taxon>
        <taxon>Platyhelminthes</taxon>
        <taxon>Trematoda</taxon>
        <taxon>Digenea</taxon>
        <taxon>Plagiorchiida</taxon>
        <taxon>Echinostomata</taxon>
        <taxon>Echinostomatoidea</taxon>
        <taxon>Fasciolidae</taxon>
        <taxon>Fasciolopsis</taxon>
    </lineage>
</organism>
<evidence type="ECO:0000313" key="2">
    <source>
        <dbReference type="EMBL" id="KAA0187141.1"/>
    </source>
</evidence>
<reference evidence="2" key="1">
    <citation type="submission" date="2019-05" db="EMBL/GenBank/DDBJ databases">
        <title>Annotation for the trematode Fasciolopsis buski.</title>
        <authorList>
            <person name="Choi Y.-J."/>
        </authorList>
    </citation>
    <scope>NUCLEOTIDE SEQUENCE</scope>
    <source>
        <strain evidence="2">HT</strain>
        <tissue evidence="2">Whole worm</tissue>
    </source>
</reference>
<accession>A0A8E0VGR0</accession>
<evidence type="ECO:0000313" key="3">
    <source>
        <dbReference type="Proteomes" id="UP000728185"/>
    </source>
</evidence>
<dbReference type="OrthoDB" id="6221162at2759"/>
<dbReference type="Proteomes" id="UP000728185">
    <property type="component" value="Unassembled WGS sequence"/>
</dbReference>
<dbReference type="AlphaFoldDB" id="A0A8E0VGR0"/>
<keyword evidence="1" id="KW-0732">Signal</keyword>
<protein>
    <submittedName>
        <fullName evidence="2">Uncharacterized protein</fullName>
    </submittedName>
</protein>
<evidence type="ECO:0000256" key="1">
    <source>
        <dbReference type="SAM" id="SignalP"/>
    </source>
</evidence>
<dbReference type="EMBL" id="LUCM01009329">
    <property type="protein sequence ID" value="KAA0187141.1"/>
    <property type="molecule type" value="Genomic_DNA"/>
</dbReference>
<proteinExistence type="predicted"/>
<name>A0A8E0VGR0_9TREM</name>
<keyword evidence="3" id="KW-1185">Reference proteome</keyword>
<feature type="signal peptide" evidence="1">
    <location>
        <begin position="1"/>
        <end position="18"/>
    </location>
</feature>
<sequence>QIRFYLLLTALLVAIAHGVVLPASCNPFCDRNYVECIVACDYQTEMHPWECRTICAQDRQQCVVENCSAVHSLERKSVSLT</sequence>
<feature type="non-terminal residue" evidence="2">
    <location>
        <position position="1"/>
    </location>
</feature>
<feature type="chain" id="PRO_5034540139" evidence="1">
    <location>
        <begin position="19"/>
        <end position="81"/>
    </location>
</feature>